<organism evidence="3 4">
    <name type="scientific">Catenulispora yoronensis</name>
    <dbReference type="NCBI Taxonomy" id="450799"/>
    <lineage>
        <taxon>Bacteria</taxon>
        <taxon>Bacillati</taxon>
        <taxon>Actinomycetota</taxon>
        <taxon>Actinomycetes</taxon>
        <taxon>Catenulisporales</taxon>
        <taxon>Catenulisporaceae</taxon>
        <taxon>Catenulispora</taxon>
    </lineage>
</organism>
<name>A0ABN2TTW4_9ACTN</name>
<protein>
    <submittedName>
        <fullName evidence="3">Uncharacterized protein</fullName>
    </submittedName>
</protein>
<proteinExistence type="predicted"/>
<keyword evidence="2" id="KW-1133">Transmembrane helix</keyword>
<evidence type="ECO:0000256" key="2">
    <source>
        <dbReference type="SAM" id="Phobius"/>
    </source>
</evidence>
<reference evidence="3 4" key="1">
    <citation type="journal article" date="2019" name="Int. J. Syst. Evol. Microbiol.">
        <title>The Global Catalogue of Microorganisms (GCM) 10K type strain sequencing project: providing services to taxonomists for standard genome sequencing and annotation.</title>
        <authorList>
            <consortium name="The Broad Institute Genomics Platform"/>
            <consortium name="The Broad Institute Genome Sequencing Center for Infectious Disease"/>
            <person name="Wu L."/>
            <person name="Ma J."/>
        </authorList>
    </citation>
    <scope>NUCLEOTIDE SEQUENCE [LARGE SCALE GENOMIC DNA]</scope>
    <source>
        <strain evidence="3 4">JCM 16014</strain>
    </source>
</reference>
<evidence type="ECO:0000256" key="1">
    <source>
        <dbReference type="SAM" id="MobiDB-lite"/>
    </source>
</evidence>
<feature type="region of interest" description="Disordered" evidence="1">
    <location>
        <begin position="97"/>
        <end position="116"/>
    </location>
</feature>
<comment type="caution">
    <text evidence="3">The sequence shown here is derived from an EMBL/GenBank/DDBJ whole genome shotgun (WGS) entry which is preliminary data.</text>
</comment>
<feature type="transmembrane region" description="Helical" evidence="2">
    <location>
        <begin position="12"/>
        <end position="34"/>
    </location>
</feature>
<feature type="transmembrane region" description="Helical" evidence="2">
    <location>
        <begin position="46"/>
        <end position="69"/>
    </location>
</feature>
<dbReference type="RefSeq" id="WP_344664867.1">
    <property type="nucleotide sequence ID" value="NZ_BAAAQN010000006.1"/>
</dbReference>
<evidence type="ECO:0000313" key="3">
    <source>
        <dbReference type="EMBL" id="GAA2020167.1"/>
    </source>
</evidence>
<accession>A0ABN2TTW4</accession>
<keyword evidence="4" id="KW-1185">Reference proteome</keyword>
<gene>
    <name evidence="3" type="ORF">GCM10009839_16010</name>
</gene>
<dbReference type="Proteomes" id="UP001500751">
    <property type="component" value="Unassembled WGS sequence"/>
</dbReference>
<keyword evidence="2" id="KW-0812">Transmembrane</keyword>
<evidence type="ECO:0000313" key="4">
    <source>
        <dbReference type="Proteomes" id="UP001500751"/>
    </source>
</evidence>
<dbReference type="EMBL" id="BAAAQN010000006">
    <property type="protein sequence ID" value="GAA2020167.1"/>
    <property type="molecule type" value="Genomic_DNA"/>
</dbReference>
<sequence length="116" mass="11951">MSRRVDLDRRTRASLGAAVMTVGVLLLVLGWYLISGEAIAAKQLPYLASASIPGGVLVVCGFVLALSGIGTVDPGTARRVAELHALLTEAVTEPVTEPVAESVAEPVTGPADKAEE</sequence>
<keyword evidence="2" id="KW-0472">Membrane</keyword>